<accession>A0A090RJ83</accession>
<sequence>MKQLGMLILSVGLGAAISAGTAIAGDDVVVDSDVTKVESELAKQVKAQKITVEQAKEMG</sequence>
<keyword evidence="1" id="KW-0732">Signal</keyword>
<proteinExistence type="predicted"/>
<feature type="signal peptide" evidence="1">
    <location>
        <begin position="1"/>
        <end position="24"/>
    </location>
</feature>
<dbReference type="EMBL" id="BBMN01000017">
    <property type="protein sequence ID" value="GAL07552.1"/>
    <property type="molecule type" value="Genomic_DNA"/>
</dbReference>
<feature type="chain" id="PRO_5001862514" description="Peptidylprolyl isomerase" evidence="1">
    <location>
        <begin position="25"/>
        <end position="59"/>
    </location>
</feature>
<dbReference type="Proteomes" id="UP000029227">
    <property type="component" value="Unassembled WGS sequence"/>
</dbReference>
<reference evidence="2 3" key="1">
    <citation type="journal article" date="2014" name="Genome Announc.">
        <title>Draft Genome Sequences of Two Vibrionaceae Species, Vibrio ponticus C121 and Photobacterium aphoticum C119, Isolated as Coral Reef Microbiota.</title>
        <authorList>
            <person name="Al-saari N."/>
            <person name="Meirelles P.M."/>
            <person name="Mino S."/>
            <person name="Suda W."/>
            <person name="Oshima K."/>
            <person name="Hattori M."/>
            <person name="Ohkuma M."/>
            <person name="Thompson F.L."/>
            <person name="Gomez-Gil B."/>
            <person name="Sawabe T."/>
            <person name="Sawabe T."/>
        </authorList>
    </citation>
    <scope>NUCLEOTIDE SEQUENCE [LARGE SCALE GENOMIC DNA]</scope>
    <source>
        <strain evidence="2 3">JCM 19237</strain>
    </source>
</reference>
<evidence type="ECO:0000256" key="1">
    <source>
        <dbReference type="SAM" id="SignalP"/>
    </source>
</evidence>
<comment type="caution">
    <text evidence="2">The sequence shown here is derived from an EMBL/GenBank/DDBJ whole genome shotgun (WGS) entry which is preliminary data.</text>
</comment>
<protein>
    <recommendedName>
        <fullName evidence="4">Peptidylprolyl isomerase</fullName>
    </recommendedName>
</protein>
<dbReference type="STRING" id="754436.JCM19237_1492"/>
<organism evidence="2 3">
    <name type="scientific">Photobacterium aphoticum</name>
    <dbReference type="NCBI Taxonomy" id="754436"/>
    <lineage>
        <taxon>Bacteria</taxon>
        <taxon>Pseudomonadati</taxon>
        <taxon>Pseudomonadota</taxon>
        <taxon>Gammaproteobacteria</taxon>
        <taxon>Vibrionales</taxon>
        <taxon>Vibrionaceae</taxon>
        <taxon>Photobacterium</taxon>
    </lineage>
</organism>
<evidence type="ECO:0008006" key="4">
    <source>
        <dbReference type="Google" id="ProtNLM"/>
    </source>
</evidence>
<evidence type="ECO:0000313" key="2">
    <source>
        <dbReference type="EMBL" id="GAL07552.1"/>
    </source>
</evidence>
<dbReference type="AlphaFoldDB" id="A0A090RJ83"/>
<gene>
    <name evidence="2" type="ORF">JCM19237_1492</name>
</gene>
<name>A0A090RJ83_9GAMM</name>
<evidence type="ECO:0000313" key="3">
    <source>
        <dbReference type="Proteomes" id="UP000029227"/>
    </source>
</evidence>